<reference evidence="1 2" key="1">
    <citation type="submission" date="2019-05" db="EMBL/GenBank/DDBJ databases">
        <title>Genome-based reclassification of Lactobacillus casei as Lactobacillus casei subsp. casei. subsp.nov., description of Lactobacillus casei subsp. zeae subsp. nov., and emended description of Lactobacillus casei.</title>
        <authorList>
            <person name="Huang C.-H."/>
        </authorList>
    </citation>
    <scope>NUCLEOTIDE SEQUENCE [LARGE SCALE GENOMIC DNA]</scope>
    <source>
        <strain evidence="1 2">CRBIP24.58</strain>
    </source>
</reference>
<dbReference type="EMBL" id="VBWN01000014">
    <property type="protein sequence ID" value="TLF38761.1"/>
    <property type="molecule type" value="Genomic_DNA"/>
</dbReference>
<sequence>MAALHRNKVLKFVFNFFAQTGDEGVEVVTGGKWVGAGTSLYVKSLSATAKDHWFSLLLS</sequence>
<dbReference type="AlphaFoldDB" id="A0A5R8LNG0"/>
<comment type="caution">
    <text evidence="1">The sequence shown here is derived from an EMBL/GenBank/DDBJ whole genome shotgun (WGS) entry which is preliminary data.</text>
</comment>
<name>A0A5R8LNG0_LACZE</name>
<dbReference type="Proteomes" id="UP000307781">
    <property type="component" value="Unassembled WGS sequence"/>
</dbReference>
<accession>A0A5R8LNG0</accession>
<evidence type="ECO:0000313" key="2">
    <source>
        <dbReference type="Proteomes" id="UP000307781"/>
    </source>
</evidence>
<protein>
    <submittedName>
        <fullName evidence="1">Uncharacterized protein</fullName>
    </submittedName>
</protein>
<proteinExistence type="predicted"/>
<evidence type="ECO:0000313" key="1">
    <source>
        <dbReference type="EMBL" id="TLF38761.1"/>
    </source>
</evidence>
<organism evidence="1 2">
    <name type="scientific">Lacticaseibacillus zeae</name>
    <name type="common">Lactobacillus zeae</name>
    <dbReference type="NCBI Taxonomy" id="57037"/>
    <lineage>
        <taxon>Bacteria</taxon>
        <taxon>Bacillati</taxon>
        <taxon>Bacillota</taxon>
        <taxon>Bacilli</taxon>
        <taxon>Lactobacillales</taxon>
        <taxon>Lactobacillaceae</taxon>
        <taxon>Lacticaseibacillus</taxon>
    </lineage>
</organism>
<gene>
    <name evidence="1" type="ORF">FEI14_13515</name>
</gene>